<keyword evidence="3" id="KW-0813">Transport</keyword>
<comment type="caution">
    <text evidence="8">The sequence shown here is derived from an EMBL/GenBank/DDBJ whole genome shotgun (WGS) entry which is preliminary data.</text>
</comment>
<evidence type="ECO:0000256" key="7">
    <source>
        <dbReference type="ARBA" id="ARBA00023237"/>
    </source>
</evidence>
<dbReference type="AlphaFoldDB" id="A0A931LX68"/>
<sequence>MPVPAPLELPSFAADALKGPLAAQDAVAFALDHSPVVRAARANLITAIGKYRQTGSALNPSLSLSHTYTRQETIENRSSSSVSVPTAYSSAVTLKQLLFDFDKSPNLTKAARLQVEASRQALRQAESDLALSVKSGFYTAFEAARLVAVAEANVKSRGLQLELAKARMGAGLGAPADVVRATTSFDDGLNTLVQARATALTARVQFAALLGLDPRSELKLSAGHEAAVASPKLPDLVASALSQRPEALAAVANLESARATRKASLANDSPSVALSLIYGAKGDRDPTLTQTGAAALSVTWPIWDGGFSHGVRIQADGQLASAEAVSRQTSLAVVSDVSQAFVLLQAAEQRLTIATAEEANALEGARLAEGRYRAGVGSFLEVTDAQAALVSAQTARVNAESGLDRARATLAHAVGPSLN</sequence>
<keyword evidence="5" id="KW-0812">Transmembrane</keyword>
<evidence type="ECO:0000256" key="6">
    <source>
        <dbReference type="ARBA" id="ARBA00023136"/>
    </source>
</evidence>
<dbReference type="Gene3D" id="1.20.1600.10">
    <property type="entry name" value="Outer membrane efflux proteins (OEP)"/>
    <property type="match status" value="1"/>
</dbReference>
<evidence type="ECO:0000313" key="8">
    <source>
        <dbReference type="EMBL" id="MBI1757446.1"/>
    </source>
</evidence>
<evidence type="ECO:0000256" key="5">
    <source>
        <dbReference type="ARBA" id="ARBA00022692"/>
    </source>
</evidence>
<evidence type="ECO:0000256" key="3">
    <source>
        <dbReference type="ARBA" id="ARBA00022448"/>
    </source>
</evidence>
<reference evidence="8" key="1">
    <citation type="submission" date="2020-07" db="EMBL/GenBank/DDBJ databases">
        <title>Huge and variable diversity of episymbiotic CPR bacteria and DPANN archaea in groundwater ecosystems.</title>
        <authorList>
            <person name="He C.Y."/>
            <person name="Keren R."/>
            <person name="Whittaker M."/>
            <person name="Farag I.F."/>
            <person name="Doudna J."/>
            <person name="Cate J.H.D."/>
            <person name="Banfield J.F."/>
        </authorList>
    </citation>
    <scope>NUCLEOTIDE SEQUENCE</scope>
    <source>
        <strain evidence="8">NC_groundwater_17_Pr7_B-0.1um_64_12</strain>
    </source>
</reference>
<comment type="subcellular location">
    <subcellularLocation>
        <location evidence="1">Cell outer membrane</location>
    </subcellularLocation>
</comment>
<dbReference type="PANTHER" id="PTHR30026:SF20">
    <property type="entry name" value="OUTER MEMBRANE PROTEIN TOLC"/>
    <property type="match status" value="1"/>
</dbReference>
<dbReference type="GO" id="GO:0015562">
    <property type="term" value="F:efflux transmembrane transporter activity"/>
    <property type="evidence" value="ECO:0007669"/>
    <property type="project" value="InterPro"/>
</dbReference>
<dbReference type="Pfam" id="PF02321">
    <property type="entry name" value="OEP"/>
    <property type="match status" value="2"/>
</dbReference>
<organism evidence="8 9">
    <name type="scientific">Fimbriimonas ginsengisoli</name>
    <dbReference type="NCBI Taxonomy" id="1005039"/>
    <lineage>
        <taxon>Bacteria</taxon>
        <taxon>Bacillati</taxon>
        <taxon>Armatimonadota</taxon>
        <taxon>Fimbriimonadia</taxon>
        <taxon>Fimbriimonadales</taxon>
        <taxon>Fimbriimonadaceae</taxon>
        <taxon>Fimbriimonas</taxon>
    </lineage>
</organism>
<evidence type="ECO:0000256" key="4">
    <source>
        <dbReference type="ARBA" id="ARBA00022452"/>
    </source>
</evidence>
<evidence type="ECO:0000313" key="9">
    <source>
        <dbReference type="Proteomes" id="UP000727962"/>
    </source>
</evidence>
<comment type="similarity">
    <text evidence="2">Belongs to the outer membrane factor (OMF) (TC 1.B.17) family.</text>
</comment>
<dbReference type="SUPFAM" id="SSF56954">
    <property type="entry name" value="Outer membrane efflux proteins (OEP)"/>
    <property type="match status" value="1"/>
</dbReference>
<protein>
    <submittedName>
        <fullName evidence="8">TolC family protein</fullName>
    </submittedName>
</protein>
<keyword evidence="6" id="KW-0472">Membrane</keyword>
<dbReference type="InterPro" id="IPR028351">
    <property type="entry name" value="CyaE"/>
</dbReference>
<dbReference type="InterPro" id="IPR003423">
    <property type="entry name" value="OMP_efflux"/>
</dbReference>
<dbReference type="PIRSF" id="PIRSF001892">
    <property type="entry name" value="CyaE"/>
    <property type="match status" value="1"/>
</dbReference>
<name>A0A931LX68_FIMGI</name>
<dbReference type="Proteomes" id="UP000727962">
    <property type="component" value="Unassembled WGS sequence"/>
</dbReference>
<gene>
    <name evidence="8" type="ORF">HYR64_10115</name>
</gene>
<evidence type="ECO:0000256" key="2">
    <source>
        <dbReference type="ARBA" id="ARBA00007613"/>
    </source>
</evidence>
<dbReference type="InterPro" id="IPR051906">
    <property type="entry name" value="TolC-like"/>
</dbReference>
<keyword evidence="4" id="KW-1134">Transmembrane beta strand</keyword>
<dbReference type="GO" id="GO:0009279">
    <property type="term" value="C:cell outer membrane"/>
    <property type="evidence" value="ECO:0007669"/>
    <property type="project" value="UniProtKB-SubCell"/>
</dbReference>
<keyword evidence="7" id="KW-0998">Cell outer membrane</keyword>
<accession>A0A931LX68</accession>
<dbReference type="GO" id="GO:1990281">
    <property type="term" value="C:efflux pump complex"/>
    <property type="evidence" value="ECO:0007669"/>
    <property type="project" value="TreeGrafter"/>
</dbReference>
<dbReference type="EMBL" id="JACOSL010000062">
    <property type="protein sequence ID" value="MBI1757446.1"/>
    <property type="molecule type" value="Genomic_DNA"/>
</dbReference>
<dbReference type="GO" id="GO:0015288">
    <property type="term" value="F:porin activity"/>
    <property type="evidence" value="ECO:0007669"/>
    <property type="project" value="TreeGrafter"/>
</dbReference>
<dbReference type="PANTHER" id="PTHR30026">
    <property type="entry name" value="OUTER MEMBRANE PROTEIN TOLC"/>
    <property type="match status" value="1"/>
</dbReference>
<evidence type="ECO:0000256" key="1">
    <source>
        <dbReference type="ARBA" id="ARBA00004442"/>
    </source>
</evidence>
<proteinExistence type="inferred from homology"/>